<dbReference type="SUPFAM" id="SSF49464">
    <property type="entry name" value="Carboxypeptidase regulatory domain-like"/>
    <property type="match status" value="1"/>
</dbReference>
<keyword evidence="3" id="KW-0998">Cell outer membrane</keyword>
<protein>
    <submittedName>
        <fullName evidence="5">Carboxypeptidase-like regulatory domain-containing protein</fullName>
    </submittedName>
</protein>
<evidence type="ECO:0000256" key="3">
    <source>
        <dbReference type="ARBA" id="ARBA00023237"/>
    </source>
</evidence>
<gene>
    <name evidence="5" type="ORF">ACFSRZ_04425</name>
</gene>
<comment type="subcellular location">
    <subcellularLocation>
        <location evidence="1">Cell outer membrane</location>
    </subcellularLocation>
</comment>
<dbReference type="RefSeq" id="WP_379665309.1">
    <property type="nucleotide sequence ID" value="NZ_JBHULH010000001.1"/>
</dbReference>
<evidence type="ECO:0000256" key="4">
    <source>
        <dbReference type="SAM" id="SignalP"/>
    </source>
</evidence>
<dbReference type="InterPro" id="IPR036942">
    <property type="entry name" value="Beta-barrel_TonB_sf"/>
</dbReference>
<dbReference type="InterPro" id="IPR008969">
    <property type="entry name" value="CarboxyPept-like_regulatory"/>
</dbReference>
<keyword evidence="2" id="KW-0472">Membrane</keyword>
<organism evidence="5 6">
    <name type="scientific">Pseudotenacibaculum haliotis</name>
    <dbReference type="NCBI Taxonomy" id="1862138"/>
    <lineage>
        <taxon>Bacteria</taxon>
        <taxon>Pseudomonadati</taxon>
        <taxon>Bacteroidota</taxon>
        <taxon>Flavobacteriia</taxon>
        <taxon>Flavobacteriales</taxon>
        <taxon>Flavobacteriaceae</taxon>
        <taxon>Pseudotenacibaculum</taxon>
    </lineage>
</organism>
<name>A0ABW5LPW0_9FLAO</name>
<dbReference type="Gene3D" id="2.40.170.20">
    <property type="entry name" value="TonB-dependent receptor, beta-barrel domain"/>
    <property type="match status" value="2"/>
</dbReference>
<accession>A0ABW5LPW0</accession>
<evidence type="ECO:0000256" key="2">
    <source>
        <dbReference type="ARBA" id="ARBA00023136"/>
    </source>
</evidence>
<proteinExistence type="predicted"/>
<evidence type="ECO:0000256" key="1">
    <source>
        <dbReference type="ARBA" id="ARBA00004442"/>
    </source>
</evidence>
<dbReference type="Pfam" id="PF13715">
    <property type="entry name" value="CarbopepD_reg_2"/>
    <property type="match status" value="1"/>
</dbReference>
<dbReference type="SUPFAM" id="SSF56935">
    <property type="entry name" value="Porins"/>
    <property type="match status" value="1"/>
</dbReference>
<feature type="chain" id="PRO_5045104642" evidence="4">
    <location>
        <begin position="21"/>
        <end position="961"/>
    </location>
</feature>
<keyword evidence="4" id="KW-0732">Signal</keyword>
<sequence length="961" mass="108221">MKKIIATLWLSLCLCFSVFAQNSIKGVVVDSDNENPMVGVTVNIKNTTTSILTNEKGAFIIENLSNGSYIVEIVFKGYETQNFPVELSGKPVDLGTIYLYKDLTEEQDISIVNITDDELNSDDGFTDNIAGLLQSSRDVFLSAAAFDFSATFFRPRGLDNANGKVLINGLEMNKLLNGRPQWANWGGLNDLQRNQAFTRGVSPNENTFGDIAGVNHITMRASAYGEGARVSFASANRSYQGRVMASYSSGPRDNGWSYAILASRRFGDQGYIDATLYDSNSFFAAVEKQLGEDHSLNFNFIYAQNRRGRSTALTNEIHSLKGRQYNPFWGEINGEQKNARERRIVEPIFMLNHYWDISEKTTLNTNIAYQTGFTGNTRIDNGGTRRVTFNGQDIYLGGARNPSPDYYQNLPSYHLRFDDLTSFNYQQAYIAQQEFVNNGQLNWEDLFGANQRQAALGYNAIYVIQEDRVDDDQLSFNSILFSELTDNIKLNASVGYRKLNSETYARIKDLLDGTGYLDVDFFAEEVQTSQNGQILDNVAQSDVRNPNRIVGSGERYKYNYEMEASVLESFAQAQFNYSKVDFYLGASASQTNYQRNGLYENGYFQGNLSYGESEKLSFSNFGVKGGLTYKITGQHLLDFNTAYLTKAPTIRNSFENARQNNITVRGLESEKIHTIDASYILRTPIVRARLTGYHTTFTDGTDINFFFTESGSTFTQEVVTNIERRNFGGELGIEAQVTPTIKLKGVASMGQFTYNNNPNVYYASDDFQPNMAQNGERRRTFGDGTTKLKDLHVAGGPERAFQIGFEYRDPDYWWFGATANHFSRAFVDPSALKRSGAFAVDFDLVPDALLTQGGNISGYTFNDFDETVARGLLQQEQFDSYMLVNLTGGKSWKVGDYFIGFFATINNVFNQEYRTGGFEQSRRIGYRDQIAEQNQEGGPLFGNRYFFGNGTTYFVNVYLRF</sequence>
<dbReference type="Gene3D" id="2.60.40.1120">
    <property type="entry name" value="Carboxypeptidase-like, regulatory domain"/>
    <property type="match status" value="1"/>
</dbReference>
<dbReference type="EMBL" id="JBHULH010000001">
    <property type="protein sequence ID" value="MFD2566604.1"/>
    <property type="molecule type" value="Genomic_DNA"/>
</dbReference>
<dbReference type="Proteomes" id="UP001597508">
    <property type="component" value="Unassembled WGS sequence"/>
</dbReference>
<keyword evidence="6" id="KW-1185">Reference proteome</keyword>
<evidence type="ECO:0000313" key="5">
    <source>
        <dbReference type="EMBL" id="MFD2566604.1"/>
    </source>
</evidence>
<comment type="caution">
    <text evidence="5">The sequence shown here is derived from an EMBL/GenBank/DDBJ whole genome shotgun (WGS) entry which is preliminary data.</text>
</comment>
<evidence type="ECO:0000313" key="6">
    <source>
        <dbReference type="Proteomes" id="UP001597508"/>
    </source>
</evidence>
<reference evidence="6" key="1">
    <citation type="journal article" date="2019" name="Int. J. Syst. Evol. Microbiol.">
        <title>The Global Catalogue of Microorganisms (GCM) 10K type strain sequencing project: providing services to taxonomists for standard genome sequencing and annotation.</title>
        <authorList>
            <consortium name="The Broad Institute Genomics Platform"/>
            <consortium name="The Broad Institute Genome Sequencing Center for Infectious Disease"/>
            <person name="Wu L."/>
            <person name="Ma J."/>
        </authorList>
    </citation>
    <scope>NUCLEOTIDE SEQUENCE [LARGE SCALE GENOMIC DNA]</scope>
    <source>
        <strain evidence="6">KCTC 52127</strain>
    </source>
</reference>
<feature type="signal peptide" evidence="4">
    <location>
        <begin position="1"/>
        <end position="20"/>
    </location>
</feature>